<dbReference type="InterPro" id="IPR011013">
    <property type="entry name" value="Gal_mutarotase_sf_dom"/>
</dbReference>
<dbReference type="InterPro" id="IPR052047">
    <property type="entry name" value="GH94_Enzymes"/>
</dbReference>
<dbReference type="Gene3D" id="2.60.420.10">
    <property type="entry name" value="Maltose phosphorylase, domain 3"/>
    <property type="match status" value="1"/>
</dbReference>
<comment type="caution">
    <text evidence="5">The sequence shown here is derived from an EMBL/GenBank/DDBJ whole genome shotgun (WGS) entry which is preliminary data.</text>
</comment>
<dbReference type="PANTHER" id="PTHR37469:SF2">
    <property type="entry name" value="CELLOBIONIC ACID PHOSPHORYLASE"/>
    <property type="match status" value="1"/>
</dbReference>
<evidence type="ECO:0000259" key="3">
    <source>
        <dbReference type="Pfam" id="PF06165"/>
    </source>
</evidence>
<dbReference type="InterPro" id="IPR033432">
    <property type="entry name" value="GH94_catalytic"/>
</dbReference>
<dbReference type="AlphaFoldDB" id="A0A1V5SY67"/>
<reference evidence="5" key="1">
    <citation type="submission" date="2017-02" db="EMBL/GenBank/DDBJ databases">
        <title>Delving into the versatile metabolic prowess of the omnipresent phylum Bacteroidetes.</title>
        <authorList>
            <person name="Nobu M.K."/>
            <person name="Mei R."/>
            <person name="Narihiro T."/>
            <person name="Kuroda K."/>
            <person name="Liu W.-T."/>
        </authorList>
    </citation>
    <scope>NUCLEOTIDE SEQUENCE</scope>
    <source>
        <strain evidence="5">ADurb.Bin276</strain>
    </source>
</reference>
<dbReference type="InterPro" id="IPR012341">
    <property type="entry name" value="6hp_glycosidase-like_sf"/>
</dbReference>
<keyword evidence="2 5" id="KW-0808">Transferase</keyword>
<organism evidence="5">
    <name type="scientific">Candidatus Atribacter allofermentans</name>
    <dbReference type="NCBI Taxonomy" id="1852833"/>
    <lineage>
        <taxon>Bacteria</taxon>
        <taxon>Pseudomonadati</taxon>
        <taxon>Atribacterota</taxon>
        <taxon>Atribacteria</taxon>
        <taxon>Atribacterales</taxon>
        <taxon>Atribacteraceae</taxon>
        <taxon>Atribacter</taxon>
    </lineage>
</organism>
<dbReference type="SMART" id="SM01068">
    <property type="entry name" value="CBM_X"/>
    <property type="match status" value="1"/>
</dbReference>
<dbReference type="SUPFAM" id="SSF48208">
    <property type="entry name" value="Six-hairpin glycosidases"/>
    <property type="match status" value="1"/>
</dbReference>
<keyword evidence="1 5" id="KW-0328">Glycosyltransferase</keyword>
<dbReference type="Gene3D" id="2.70.98.40">
    <property type="entry name" value="Glycoside hydrolase, family 65, N-terminal domain"/>
    <property type="match status" value="1"/>
</dbReference>
<dbReference type="InterPro" id="IPR010383">
    <property type="entry name" value="Glyco_hydrolase_94_b-supersand"/>
</dbReference>
<dbReference type="Pfam" id="PF17167">
    <property type="entry name" value="Glyco_hydro_94"/>
    <property type="match status" value="1"/>
</dbReference>
<dbReference type="GO" id="GO:0030246">
    <property type="term" value="F:carbohydrate binding"/>
    <property type="evidence" value="ECO:0007669"/>
    <property type="project" value="InterPro"/>
</dbReference>
<gene>
    <name evidence="5" type="primary">chbP_1</name>
    <name evidence="5" type="ORF">BWY41_00854</name>
</gene>
<sequence length="798" mass="91761">MLYGYFDDQNKEYVIERPDTPQPWINYLGEESYFGIISNTAGGYSFYRDARLRRILRYRYNNIPQDEGGRYLYIRFSDGDFFSPTWQPVRKKLDFYRCRHGLGYTIISSLYRDIESEITYFVPIGEELEIWSVKLFNRGKETLELDVFSFVEFCLWNALDDATNFQRNLNIGEVEVEEGVIYHITEYRERRDHYAFFGAVGNIVGFETDRESFLGPYESLSSPYSVREGKTSNSIACGWAPVGVHQIKVTLPSQHEERIQFLLGYKENLTQHKFTAERRVNKEGIPSLLQRFTNHNEVDRALGKLKSYWKNILERFQVQTPNTHFNRMINVWNQYQCMITFNLSRSASYFESGISRGIGFRDSNQDLLGFVHLIPDRARERLLDLSSTQFQSGGAYHQYQPLTRQGNDEIGAGFNDDPLWLILAAASYLKETGDFTILNEVVSFADGGDPAPFYQHLLRSLEYTLHNLGPHGLPLIGQADWNDCLNLNLVTENEGKTAESILIGEMFIAAGEELACIAEIIGKSEDSIRFREETRKMIDKINQWGWDGEWYLRAFDDRGLPVGSKQNQEGRIFLETQPWAIMSGVANLERGKVTMDSVEKYLATPHGIILQQPAFTQFSLHLGECTSYPPGLKENAGIFCHPNPWAVIAECKLKRAEKAWNYWLTICPSWREKVSEVHRQEPYVYAQMIAGPDHPHFGEAKNSWLTGTASWALISATQWILGIRPDYQGLIVDPCIPADWKGFQVQRWFRGVQFTIVVERKPNEKYLLKVDGKTISGKTIPIFSPGSEHLVEVILGED</sequence>
<name>A0A1V5SY67_9BACT</name>
<evidence type="ECO:0000256" key="2">
    <source>
        <dbReference type="ARBA" id="ARBA00022679"/>
    </source>
</evidence>
<dbReference type="Pfam" id="PF06165">
    <property type="entry name" value="GH94_b-supersand"/>
    <property type="match status" value="1"/>
</dbReference>
<proteinExistence type="predicted"/>
<dbReference type="GO" id="GO:0005975">
    <property type="term" value="P:carbohydrate metabolic process"/>
    <property type="evidence" value="ECO:0007669"/>
    <property type="project" value="InterPro"/>
</dbReference>
<dbReference type="Proteomes" id="UP000485569">
    <property type="component" value="Unassembled WGS sequence"/>
</dbReference>
<dbReference type="Gene3D" id="1.50.10.10">
    <property type="match status" value="1"/>
</dbReference>
<evidence type="ECO:0000259" key="4">
    <source>
        <dbReference type="Pfam" id="PF17167"/>
    </source>
</evidence>
<dbReference type="GO" id="GO:0016757">
    <property type="term" value="F:glycosyltransferase activity"/>
    <property type="evidence" value="ECO:0007669"/>
    <property type="project" value="UniProtKB-KW"/>
</dbReference>
<evidence type="ECO:0000256" key="1">
    <source>
        <dbReference type="ARBA" id="ARBA00022676"/>
    </source>
</evidence>
<dbReference type="InterPro" id="IPR008928">
    <property type="entry name" value="6-hairpin_glycosidase_sf"/>
</dbReference>
<dbReference type="PANTHER" id="PTHR37469">
    <property type="entry name" value="CELLOBIONIC ACID PHOSPHORYLASE-RELATED"/>
    <property type="match status" value="1"/>
</dbReference>
<accession>A0A1V5SY67</accession>
<dbReference type="SUPFAM" id="SSF74650">
    <property type="entry name" value="Galactose mutarotase-like"/>
    <property type="match status" value="1"/>
</dbReference>
<protein>
    <submittedName>
        <fullName evidence="5">N,N'-diacetylchitobiose phosphorylase</fullName>
        <ecNumber evidence="5">2.4.1.280</ecNumber>
    </submittedName>
</protein>
<dbReference type="EC" id="2.4.1.280" evidence="5"/>
<evidence type="ECO:0000313" key="5">
    <source>
        <dbReference type="EMBL" id="OQA59408.1"/>
    </source>
</evidence>
<dbReference type="InterPro" id="IPR037018">
    <property type="entry name" value="GH65_N"/>
</dbReference>
<dbReference type="EMBL" id="MWBQ01000052">
    <property type="protein sequence ID" value="OQA59408.1"/>
    <property type="molecule type" value="Genomic_DNA"/>
</dbReference>
<feature type="domain" description="Glycosyl hydrolase 94 catalytic" evidence="4">
    <location>
        <begin position="308"/>
        <end position="722"/>
    </location>
</feature>
<feature type="domain" description="Glycosyl hydrolase 94 supersandwich" evidence="3">
    <location>
        <begin position="11"/>
        <end position="273"/>
    </location>
</feature>
<dbReference type="Gene3D" id="1.20.890.20">
    <property type="entry name" value="mpn423 like domain"/>
    <property type="match status" value="1"/>
</dbReference>